<accession>A0ABN8ZNT5</accession>
<gene>
    <name evidence="1" type="ORF">MRATA1EN1_LOCUS23205</name>
</gene>
<reference evidence="1" key="1">
    <citation type="submission" date="2023-04" db="EMBL/GenBank/DDBJ databases">
        <authorList>
            <consortium name="ELIXIR-Norway"/>
        </authorList>
    </citation>
    <scope>NUCLEOTIDE SEQUENCE [LARGE SCALE GENOMIC DNA]</scope>
</reference>
<sequence>MDCSPPGSSVPGESPGKNTGVGCLALIFPAQGSNPGLLLCRQILHPLSQSGRLKNTGVGSLSLLQGIFPTQESNRGVLHCRQILYQLSYQGNPYTQGHCCGFVGTETIPPSS</sequence>
<name>A0ABN8ZNT5_RANTA</name>
<dbReference type="EMBL" id="OX459940">
    <property type="protein sequence ID" value="CAI9174243.1"/>
    <property type="molecule type" value="Genomic_DNA"/>
</dbReference>
<proteinExistence type="predicted"/>
<protein>
    <submittedName>
        <fullName evidence="1">Uncharacterized protein</fullName>
    </submittedName>
</protein>
<evidence type="ECO:0000313" key="1">
    <source>
        <dbReference type="EMBL" id="CAI9174243.1"/>
    </source>
</evidence>
<organism evidence="1 2">
    <name type="scientific">Rangifer tarandus platyrhynchus</name>
    <name type="common">Svalbard reindeer</name>
    <dbReference type="NCBI Taxonomy" id="3082113"/>
    <lineage>
        <taxon>Eukaryota</taxon>
        <taxon>Metazoa</taxon>
        <taxon>Chordata</taxon>
        <taxon>Craniata</taxon>
        <taxon>Vertebrata</taxon>
        <taxon>Euteleostomi</taxon>
        <taxon>Mammalia</taxon>
        <taxon>Eutheria</taxon>
        <taxon>Laurasiatheria</taxon>
        <taxon>Artiodactyla</taxon>
        <taxon>Ruminantia</taxon>
        <taxon>Pecora</taxon>
        <taxon>Cervidae</taxon>
        <taxon>Odocoileinae</taxon>
        <taxon>Rangifer</taxon>
    </lineage>
</organism>
<keyword evidence="2" id="KW-1185">Reference proteome</keyword>
<dbReference type="Proteomes" id="UP001176941">
    <property type="component" value="Chromosome 4"/>
</dbReference>
<evidence type="ECO:0000313" key="2">
    <source>
        <dbReference type="Proteomes" id="UP001176941"/>
    </source>
</evidence>